<reference evidence="1" key="1">
    <citation type="submission" date="2021-01" db="EMBL/GenBank/DDBJ databases">
        <title>Whole genome shotgun sequence of Planosporangium flavigriseum NBRC 105377.</title>
        <authorList>
            <person name="Komaki H."/>
            <person name="Tamura T."/>
        </authorList>
    </citation>
    <scope>NUCLEOTIDE SEQUENCE</scope>
    <source>
        <strain evidence="1">NBRC 105377</strain>
    </source>
</reference>
<evidence type="ECO:0000313" key="1">
    <source>
        <dbReference type="EMBL" id="GIG73789.1"/>
    </source>
</evidence>
<sequence length="65" mass="7306">MLMRRYSTARSAVAVGDVAFMARRLAALLMRGALGMRINVEIVPPSIKSGHPLYQQFQTHDQRYG</sequence>
<dbReference type="EMBL" id="BONU01000011">
    <property type="protein sequence ID" value="GIG73789.1"/>
    <property type="molecule type" value="Genomic_DNA"/>
</dbReference>
<accession>A0A8J3PM01</accession>
<protein>
    <submittedName>
        <fullName evidence="1">Uncharacterized protein</fullName>
    </submittedName>
</protein>
<evidence type="ECO:0000313" key="2">
    <source>
        <dbReference type="Proteomes" id="UP000653674"/>
    </source>
</evidence>
<organism evidence="1 2">
    <name type="scientific">Planosporangium flavigriseum</name>
    <dbReference type="NCBI Taxonomy" id="373681"/>
    <lineage>
        <taxon>Bacteria</taxon>
        <taxon>Bacillati</taxon>
        <taxon>Actinomycetota</taxon>
        <taxon>Actinomycetes</taxon>
        <taxon>Micromonosporales</taxon>
        <taxon>Micromonosporaceae</taxon>
        <taxon>Planosporangium</taxon>
    </lineage>
</organism>
<comment type="caution">
    <text evidence="1">The sequence shown here is derived from an EMBL/GenBank/DDBJ whole genome shotgun (WGS) entry which is preliminary data.</text>
</comment>
<proteinExistence type="predicted"/>
<name>A0A8J3PM01_9ACTN</name>
<gene>
    <name evidence="1" type="ORF">Pfl04_21930</name>
</gene>
<keyword evidence="2" id="KW-1185">Reference proteome</keyword>
<dbReference type="AlphaFoldDB" id="A0A8J3PM01"/>
<dbReference type="Proteomes" id="UP000653674">
    <property type="component" value="Unassembled WGS sequence"/>
</dbReference>